<comment type="caution">
    <text evidence="4">The sequence shown here is derived from an EMBL/GenBank/DDBJ whole genome shotgun (WGS) entry which is preliminary data.</text>
</comment>
<dbReference type="InterPro" id="IPR025110">
    <property type="entry name" value="AMP-bd_C"/>
</dbReference>
<reference evidence="4 5" key="1">
    <citation type="submission" date="2020-08" db="EMBL/GenBank/DDBJ databases">
        <title>Winkia gen. nov., sp. nov., isolated from faeces of the Anser albifrons in China.</title>
        <authorList>
            <person name="Liu Q."/>
        </authorList>
    </citation>
    <scope>NUCLEOTIDE SEQUENCE [LARGE SCALE GENOMIC DNA]</scope>
    <source>
        <strain evidence="4 5">C62</strain>
    </source>
</reference>
<dbReference type="Proteomes" id="UP000627538">
    <property type="component" value="Unassembled WGS sequence"/>
</dbReference>
<dbReference type="InterPro" id="IPR042099">
    <property type="entry name" value="ANL_N_sf"/>
</dbReference>
<feature type="domain" description="AMP-dependent synthetase/ligase" evidence="2">
    <location>
        <begin position="72"/>
        <end position="246"/>
    </location>
</feature>
<feature type="region of interest" description="Disordered" evidence="1">
    <location>
        <begin position="392"/>
        <end position="415"/>
    </location>
</feature>
<dbReference type="Gene3D" id="3.30.300.30">
    <property type="match status" value="2"/>
</dbReference>
<dbReference type="Pfam" id="PF00501">
    <property type="entry name" value="AMP-binding"/>
    <property type="match status" value="1"/>
</dbReference>
<evidence type="ECO:0000259" key="3">
    <source>
        <dbReference type="Pfam" id="PF13193"/>
    </source>
</evidence>
<feature type="compositionally biased region" description="Low complexity" evidence="1">
    <location>
        <begin position="392"/>
        <end position="404"/>
    </location>
</feature>
<dbReference type="InterPro" id="IPR050237">
    <property type="entry name" value="ATP-dep_AMP-bd_enzyme"/>
</dbReference>
<feature type="domain" description="AMP-binding enzyme C-terminal" evidence="3">
    <location>
        <begin position="313"/>
        <end position="356"/>
    </location>
</feature>
<dbReference type="InterPro" id="IPR000873">
    <property type="entry name" value="AMP-dep_synth/lig_dom"/>
</dbReference>
<protein>
    <submittedName>
        <fullName evidence="4">AMP-binding protein</fullName>
    </submittedName>
</protein>
<evidence type="ECO:0000313" key="4">
    <source>
        <dbReference type="EMBL" id="MBD3689342.1"/>
    </source>
</evidence>
<dbReference type="InterPro" id="IPR045851">
    <property type="entry name" value="AMP-bd_C_sf"/>
</dbReference>
<dbReference type="Pfam" id="PF13193">
    <property type="entry name" value="AMP-binding_C"/>
    <property type="match status" value="1"/>
</dbReference>
<gene>
    <name evidence="4" type="ORF">H8R10_03745</name>
</gene>
<dbReference type="PANTHER" id="PTHR43767:SF1">
    <property type="entry name" value="NONRIBOSOMAL PEPTIDE SYNTHASE PES1 (EUROFUNG)-RELATED"/>
    <property type="match status" value="1"/>
</dbReference>
<evidence type="ECO:0000259" key="2">
    <source>
        <dbReference type="Pfam" id="PF00501"/>
    </source>
</evidence>
<dbReference type="SUPFAM" id="SSF56801">
    <property type="entry name" value="Acetyl-CoA synthetase-like"/>
    <property type="match status" value="1"/>
</dbReference>
<evidence type="ECO:0000313" key="5">
    <source>
        <dbReference type="Proteomes" id="UP000627538"/>
    </source>
</evidence>
<accession>A0A8I0G7N2</accession>
<evidence type="ECO:0000256" key="1">
    <source>
        <dbReference type="SAM" id="MobiDB-lite"/>
    </source>
</evidence>
<name>A0A8I0G7N2_9ACTO</name>
<dbReference type="EMBL" id="JACRUO010000001">
    <property type="protein sequence ID" value="MBD3689342.1"/>
    <property type="molecule type" value="Genomic_DNA"/>
</dbReference>
<dbReference type="AlphaFoldDB" id="A0A8I0G7N2"/>
<dbReference type="PANTHER" id="PTHR43767">
    <property type="entry name" value="LONG-CHAIN-FATTY-ACID--COA LIGASE"/>
    <property type="match status" value="1"/>
</dbReference>
<dbReference type="GO" id="GO:0016878">
    <property type="term" value="F:acid-thiol ligase activity"/>
    <property type="evidence" value="ECO:0007669"/>
    <property type="project" value="UniProtKB-ARBA"/>
</dbReference>
<dbReference type="RefSeq" id="WP_191071396.1">
    <property type="nucleotide sequence ID" value="NZ_JACRUO010000001.1"/>
</dbReference>
<proteinExistence type="predicted"/>
<keyword evidence="5" id="KW-1185">Reference proteome</keyword>
<organism evidence="4 5">
    <name type="scientific">Nanchangia anserum</name>
    <dbReference type="NCBI Taxonomy" id="2692125"/>
    <lineage>
        <taxon>Bacteria</taxon>
        <taxon>Bacillati</taxon>
        <taxon>Actinomycetota</taxon>
        <taxon>Actinomycetes</taxon>
        <taxon>Actinomycetales</taxon>
        <taxon>Actinomycetaceae</taxon>
        <taxon>Nanchangia</taxon>
    </lineage>
</organism>
<dbReference type="Gene3D" id="3.40.50.12780">
    <property type="entry name" value="N-terminal domain of ligase-like"/>
    <property type="match status" value="1"/>
</dbReference>
<sequence length="476" mass="49609">MWDGSDSARILPGGTRPDDVATLLDAIHAEFTPAAGMPRPGRVIVPVAPDSDIDEVRQALARRVTGPVSPAVSVILQTSGSTTGRGHLVGLSRLSLTAGALATEAALRGPGRWILALPAHHVAGFQILVRAVTAGIAPIVVDTTAGFSVEALARAARRARRGSEPAYTSIVPTQLSRILQASPEAIADLAALDAILVGGQACDADLLARGRRAGLRLVTTYGMTETGGGCVYDGVPLRGTKVATVNTRIWISGTTLMEGYLDDPDAAALVASGGRRWLRTTDCGRMVGAKLEVTGRADAVINTGGVKVNPGLVEDCLRTLPAVEDVCVVALPHSEWGQVVTAVFVPSADAEPAEIAAMRRRSGRACTDEAASSPELKDAMAAMSAAIRGTATEAGTAAGEDPTASGEDEAMSEEERDRDIAVRMRAHVAAELGRAQAPRIVCMVDALPLMGIGKVDRRRVQALAQAEVRANRAWVR</sequence>